<dbReference type="Pfam" id="PF21514">
    <property type="entry name" value="FimA-like_C"/>
    <property type="match status" value="1"/>
</dbReference>
<sequence length="246" mass="26287">MNADNNTGTANVKLHFMAAKIETLKVTIGGKNVGHYADTEDGVTDDKWFTIKQAYLMMAQTNSVLLPATDLGAWTGAFTPATFAYAGGLAWGTRPWENPPVNPDPVKATDYLQTTIPAGATSNVIDNILVSAPWYVFENASPNATGVVLEVVCNVRKDNNTLEKESRYFTMYFGEKKTGDSGNQPILNAGQRYSINIALNGSFDPGDGTGGGGTTDPTKPSVDANVEITVAPAEWTAVAVINKEFN</sequence>
<comment type="caution">
    <text evidence="1">The sequence shown here is derived from an EMBL/GenBank/DDBJ whole genome shotgun (WGS) entry which is preliminary data.</text>
</comment>
<evidence type="ECO:0000313" key="2">
    <source>
        <dbReference type="Proteomes" id="UP000479773"/>
    </source>
</evidence>
<dbReference type="AlphaFoldDB" id="A0A6L3GLU2"/>
<feature type="non-terminal residue" evidence="1">
    <location>
        <position position="1"/>
    </location>
</feature>
<organism evidence="1 2">
    <name type="scientific">Bacteroides fragilis</name>
    <dbReference type="NCBI Taxonomy" id="817"/>
    <lineage>
        <taxon>Bacteria</taxon>
        <taxon>Pseudomonadati</taxon>
        <taxon>Bacteroidota</taxon>
        <taxon>Bacteroidia</taxon>
        <taxon>Bacteroidales</taxon>
        <taxon>Bacteroidaceae</taxon>
        <taxon>Bacteroides</taxon>
    </lineage>
</organism>
<evidence type="ECO:0000313" key="1">
    <source>
        <dbReference type="EMBL" id="KAA4745472.1"/>
    </source>
</evidence>
<gene>
    <name evidence="1" type="ORF">F3B44_24845</name>
</gene>
<dbReference type="Proteomes" id="UP000479773">
    <property type="component" value="Unassembled WGS sequence"/>
</dbReference>
<name>A0A6L3GLU2_BACFG</name>
<reference evidence="1 2" key="1">
    <citation type="journal article" date="2019" name="Nat. Med.">
        <title>A library of human gut bacterial isolates paired with longitudinal multiomics data enables mechanistic microbiome research.</title>
        <authorList>
            <person name="Poyet M."/>
            <person name="Groussin M."/>
            <person name="Gibbons S.M."/>
            <person name="Avila-Pacheco J."/>
            <person name="Jiang X."/>
            <person name="Kearney S.M."/>
            <person name="Perrotta A.R."/>
            <person name="Berdy B."/>
            <person name="Zhao S."/>
            <person name="Lieberman T.D."/>
            <person name="Swanson P.K."/>
            <person name="Smith M."/>
            <person name="Roesemann S."/>
            <person name="Alexander J.E."/>
            <person name="Rich S.A."/>
            <person name="Livny J."/>
            <person name="Vlamakis H."/>
            <person name="Clish C."/>
            <person name="Bullock K."/>
            <person name="Deik A."/>
            <person name="Scott J."/>
            <person name="Pierce K.A."/>
            <person name="Xavier R.J."/>
            <person name="Alm E.J."/>
        </authorList>
    </citation>
    <scope>NUCLEOTIDE SEQUENCE [LARGE SCALE GENOMIC DNA]</scope>
    <source>
        <strain evidence="1 2">BIOML-A106</strain>
    </source>
</reference>
<dbReference type="Gene3D" id="2.60.40.3690">
    <property type="match status" value="1"/>
</dbReference>
<evidence type="ECO:0008006" key="3">
    <source>
        <dbReference type="Google" id="ProtNLM"/>
    </source>
</evidence>
<accession>A0A6L3GLU2</accession>
<dbReference type="EMBL" id="VWEQ01000106">
    <property type="protein sequence ID" value="KAA4745472.1"/>
    <property type="molecule type" value="Genomic_DNA"/>
</dbReference>
<protein>
    <recommendedName>
        <fullName evidence="3">Fimbrillin family protein</fullName>
    </recommendedName>
</protein>
<proteinExistence type="predicted"/>